<evidence type="ECO:0000313" key="2">
    <source>
        <dbReference type="Proteomes" id="UP000499080"/>
    </source>
</evidence>
<name>A0A4Y2MUQ6_ARAVE</name>
<dbReference type="EMBL" id="BGPR01206251">
    <property type="protein sequence ID" value="GBN30815.1"/>
    <property type="molecule type" value="Genomic_DNA"/>
</dbReference>
<reference evidence="1 2" key="1">
    <citation type="journal article" date="2019" name="Sci. Rep.">
        <title>Orb-weaving spider Araneus ventricosus genome elucidates the spidroin gene catalogue.</title>
        <authorList>
            <person name="Kono N."/>
            <person name="Nakamura H."/>
            <person name="Ohtoshi R."/>
            <person name="Moran D.A.P."/>
            <person name="Shinohara A."/>
            <person name="Yoshida Y."/>
            <person name="Fujiwara M."/>
            <person name="Mori M."/>
            <person name="Tomita M."/>
            <person name="Arakawa K."/>
        </authorList>
    </citation>
    <scope>NUCLEOTIDE SEQUENCE [LARGE SCALE GENOMIC DNA]</scope>
</reference>
<protein>
    <submittedName>
        <fullName evidence="1">Uncharacterized protein</fullName>
    </submittedName>
</protein>
<dbReference type="Proteomes" id="UP000499080">
    <property type="component" value="Unassembled WGS sequence"/>
</dbReference>
<comment type="caution">
    <text evidence="1">The sequence shown here is derived from an EMBL/GenBank/DDBJ whole genome shotgun (WGS) entry which is preliminary data.</text>
</comment>
<dbReference type="AlphaFoldDB" id="A0A4Y2MUQ6"/>
<feature type="non-terminal residue" evidence="1">
    <location>
        <position position="23"/>
    </location>
</feature>
<accession>A0A4Y2MUQ6</accession>
<organism evidence="1 2">
    <name type="scientific">Araneus ventricosus</name>
    <name type="common">Orbweaver spider</name>
    <name type="synonym">Epeira ventricosa</name>
    <dbReference type="NCBI Taxonomy" id="182803"/>
    <lineage>
        <taxon>Eukaryota</taxon>
        <taxon>Metazoa</taxon>
        <taxon>Ecdysozoa</taxon>
        <taxon>Arthropoda</taxon>
        <taxon>Chelicerata</taxon>
        <taxon>Arachnida</taxon>
        <taxon>Araneae</taxon>
        <taxon>Araneomorphae</taxon>
        <taxon>Entelegynae</taxon>
        <taxon>Araneoidea</taxon>
        <taxon>Araneidae</taxon>
        <taxon>Araneus</taxon>
    </lineage>
</organism>
<keyword evidence="2" id="KW-1185">Reference proteome</keyword>
<evidence type="ECO:0000313" key="1">
    <source>
        <dbReference type="EMBL" id="GBN30815.1"/>
    </source>
</evidence>
<sequence length="23" mass="2593">MRQGSGVKKKEVRHLEPVCKIVA</sequence>
<gene>
    <name evidence="1" type="ORF">AVEN_70827_1</name>
</gene>
<proteinExistence type="predicted"/>